<evidence type="ECO:0000256" key="1">
    <source>
        <dbReference type="SAM" id="Coils"/>
    </source>
</evidence>
<organism evidence="3 4">
    <name type="scientific">Pseudomonas songnenensis</name>
    <dbReference type="NCBI Taxonomy" id="1176259"/>
    <lineage>
        <taxon>Bacteria</taxon>
        <taxon>Pseudomonadati</taxon>
        <taxon>Pseudomonadota</taxon>
        <taxon>Gammaproteobacteria</taxon>
        <taxon>Pseudomonadales</taxon>
        <taxon>Pseudomonadaceae</taxon>
        <taxon>Pseudomonas</taxon>
    </lineage>
</organism>
<dbReference type="EMBL" id="RWYU02000001">
    <property type="protein sequence ID" value="RYJ64265.1"/>
    <property type="molecule type" value="Genomic_DNA"/>
</dbReference>
<comment type="caution">
    <text evidence="3">The sequence shown here is derived from an EMBL/GenBank/DDBJ whole genome shotgun (WGS) entry which is preliminary data.</text>
</comment>
<reference evidence="3 4" key="1">
    <citation type="submission" date="2019-01" db="EMBL/GenBank/DDBJ databases">
        <title>High-quality draft genome of. Pseudomonas songnenensis str. L103, a full-fledged denitrifier isolated from 100 meters deep aquifer in a heavily nitrogen fertilized agricultural area.</title>
        <authorList>
            <person name="Liu M."/>
            <person name="Liu B."/>
        </authorList>
    </citation>
    <scope>NUCLEOTIDE SEQUENCE [LARGE SCALE GENOMIC DNA]</scope>
    <source>
        <strain evidence="3 4">L103</strain>
    </source>
</reference>
<dbReference type="SUPFAM" id="SSF56954">
    <property type="entry name" value="Outer membrane efflux proteins (OEP)"/>
    <property type="match status" value="1"/>
</dbReference>
<evidence type="ECO:0000256" key="2">
    <source>
        <dbReference type="SAM" id="SignalP"/>
    </source>
</evidence>
<feature type="signal peptide" evidence="2">
    <location>
        <begin position="1"/>
        <end position="19"/>
    </location>
</feature>
<proteinExistence type="predicted"/>
<feature type="coiled-coil region" evidence="1">
    <location>
        <begin position="338"/>
        <end position="368"/>
    </location>
</feature>
<sequence>MLRPRACLLLLCLAVVARAEVLPLSVLLEGAEASSSIRAVDAELLALDAMRQQREAEAGWQWFASAGVGHYRELVTDDLRNDYYGRDLVLGLRHPLLGSLHRQLDAVRNVESERLQQQARRELYRLEQRLALRSAYADWWRAQQERQWCRSITGSAEQALSRLAERVRGGWLLASEARLLDARWLALQQKCSGNQLVLAETRFSLQALSGRSIEPQHQASAEALTLSAQPVDSWLQSLEAHPRLQQRREQLRRAEQNRESPWYAGVDSSFSVAQSYEDRNGSSKPGDGLVASINLSTPFDPLGYSRARGGEGEARQQSAQAQLEAEREQMVLALAQALRAQRLAVDELSQARKQLEAAALALHEQRLRRDGEIDQALLGAITAELEHGYAELRLIAAWHSLWLREAALQLFVEETGAASALLGPLEAAWSGLGGTADRSAAAQKDSWHQGVYMWDSRSLLDPKTRKEALQALHGAGMQRIHLGLSADQVAEPTRLRSLLSEALRDAHALGLEVTLLLGDPQWILPEPRPALIELLKILAPLHFDALHLDLEVEQLGWPVPAARLHAWMDTLEEVTQVSPWPLELSSHHRWFAQPAAGEFCVPCRLQQRGVRQVSLMIYTRDPDRSAELAEGIARRWPGLRFRLAQSVEPQLSAQESWKDATRLQLEKQVANWRHRLQVASVTGIDWQDWSYFPH</sequence>
<name>A0A482UBU7_9PSED</name>
<accession>A0A482UBU7</accession>
<protein>
    <submittedName>
        <fullName evidence="3">TolC family protein</fullName>
    </submittedName>
</protein>
<dbReference type="Gene3D" id="1.20.1600.10">
    <property type="entry name" value="Outer membrane efflux proteins (OEP)"/>
    <property type="match status" value="1"/>
</dbReference>
<evidence type="ECO:0000313" key="3">
    <source>
        <dbReference type="EMBL" id="RYJ64265.1"/>
    </source>
</evidence>
<keyword evidence="2" id="KW-0732">Signal</keyword>
<evidence type="ECO:0000313" key="4">
    <source>
        <dbReference type="Proteomes" id="UP000282800"/>
    </source>
</evidence>
<feature type="chain" id="PRO_5020332127" evidence="2">
    <location>
        <begin position="20"/>
        <end position="694"/>
    </location>
</feature>
<dbReference type="GO" id="GO:0015562">
    <property type="term" value="F:efflux transmembrane transporter activity"/>
    <property type="evidence" value="ECO:0007669"/>
    <property type="project" value="InterPro"/>
</dbReference>
<dbReference type="OrthoDB" id="7054537at2"/>
<keyword evidence="1" id="KW-0175">Coiled coil</keyword>
<gene>
    <name evidence="3" type="ORF">EJA06_003175</name>
</gene>
<dbReference type="Proteomes" id="UP000282800">
    <property type="component" value="Unassembled WGS sequence"/>
</dbReference>
<dbReference type="AlphaFoldDB" id="A0A482UBU7"/>
<dbReference type="GO" id="GO:0016020">
    <property type="term" value="C:membrane"/>
    <property type="evidence" value="ECO:0007669"/>
    <property type="project" value="UniProtKB-SubCell"/>
</dbReference>